<dbReference type="GO" id="GO:1990174">
    <property type="term" value="F:phosphodiesterase decapping endonuclease activity"/>
    <property type="evidence" value="ECO:0007669"/>
    <property type="project" value="EnsemblFungi"/>
</dbReference>
<evidence type="ECO:0000256" key="4">
    <source>
        <dbReference type="ARBA" id="ARBA00022842"/>
    </source>
</evidence>
<dbReference type="GO" id="GO:0052845">
    <property type="term" value="F:inositol-5-diphosphate-1,2,3,4,6-pentakisphosphate diphosphatase activity"/>
    <property type="evidence" value="ECO:0007669"/>
    <property type="project" value="EnsemblFungi"/>
</dbReference>
<reference evidence="7 8" key="1">
    <citation type="journal article" date="2011" name="Proc. Natl. Acad. Sci. U.S.A.">
        <title>Comparative genomics of xylose-fermenting fungi for enhanced biofuel production.</title>
        <authorList>
            <person name="Wohlbach D.J."/>
            <person name="Kuo A."/>
            <person name="Sato T.K."/>
            <person name="Potts K.M."/>
            <person name="Salamov A.A."/>
            <person name="LaButti K.M."/>
            <person name="Sun H."/>
            <person name="Clum A."/>
            <person name="Pangilinan J.L."/>
            <person name="Lindquist E.A."/>
            <person name="Lucas S."/>
            <person name="Lapidus A."/>
            <person name="Jin M."/>
            <person name="Gunawan C."/>
            <person name="Balan V."/>
            <person name="Dale B.E."/>
            <person name="Jeffries T.W."/>
            <person name="Zinkel R."/>
            <person name="Barry K.W."/>
            <person name="Grigoriev I.V."/>
            <person name="Gasch A.P."/>
        </authorList>
    </citation>
    <scope>NUCLEOTIDE SEQUENCE [LARGE SCALE GENOMIC DNA]</scope>
    <source>
        <strain evidence="8">NRRL Y-27907 / 11-Y1</strain>
    </source>
</reference>
<dbReference type="InterPro" id="IPR000086">
    <property type="entry name" value="NUDIX_hydrolase_dom"/>
</dbReference>
<dbReference type="AlphaFoldDB" id="G3APD0"/>
<dbReference type="GO" id="GO:0052745">
    <property type="term" value="F:inositol phosphate phosphatase activity"/>
    <property type="evidence" value="ECO:0007669"/>
    <property type="project" value="EnsemblFungi"/>
</dbReference>
<dbReference type="InterPro" id="IPR015797">
    <property type="entry name" value="NUDIX_hydrolase-like_dom_sf"/>
</dbReference>
<evidence type="ECO:0000313" key="7">
    <source>
        <dbReference type="EMBL" id="EGW32108.1"/>
    </source>
</evidence>
<dbReference type="GO" id="GO:1901909">
    <property type="term" value="P:diadenosine hexaphosphate catabolic process"/>
    <property type="evidence" value="ECO:0007669"/>
    <property type="project" value="EnsemblFungi"/>
</dbReference>
<dbReference type="OrthoDB" id="10252405at2759"/>
<evidence type="ECO:0000256" key="2">
    <source>
        <dbReference type="ARBA" id="ARBA00022723"/>
    </source>
</evidence>
<dbReference type="OMA" id="EDQWPEM"/>
<evidence type="ECO:0000313" key="8">
    <source>
        <dbReference type="Proteomes" id="UP000000709"/>
    </source>
</evidence>
<sequence>MQSSSESSESLPSSVRRSGKTLPMESRTGRSNQCYNPDTGARIVAGCICLNPERTKVIMISSSAHAGKWVLPKGGHENDETLVDTAMRETWEEAGVEGVVVSELPVILDSRKAAPVIKGDFDPKVAVPKSEFHFFELVVDKMDQEWPESKTRQRRWCTYSEAKHELLKAKRPELVTALNSSSIVKDATEGIDDSY</sequence>
<dbReference type="InParanoid" id="G3APD0"/>
<keyword evidence="8" id="KW-1185">Reference proteome</keyword>
<dbReference type="GO" id="GO:1901911">
    <property type="term" value="P:adenosine 5'-(hexahydrogen pentaphosphate) catabolic process"/>
    <property type="evidence" value="ECO:0007669"/>
    <property type="project" value="EnsemblFungi"/>
</dbReference>
<comment type="cofactor">
    <cofactor evidence="1">
        <name>Mg(2+)</name>
        <dbReference type="ChEBI" id="CHEBI:18420"/>
    </cofactor>
</comment>
<organism evidence="8">
    <name type="scientific">Spathaspora passalidarum (strain NRRL Y-27907 / 11-Y1)</name>
    <dbReference type="NCBI Taxonomy" id="619300"/>
    <lineage>
        <taxon>Eukaryota</taxon>
        <taxon>Fungi</taxon>
        <taxon>Dikarya</taxon>
        <taxon>Ascomycota</taxon>
        <taxon>Saccharomycotina</taxon>
        <taxon>Pichiomycetes</taxon>
        <taxon>Debaryomycetaceae</taxon>
        <taxon>Spathaspora</taxon>
    </lineage>
</organism>
<dbReference type="EMBL" id="GL996502">
    <property type="protein sequence ID" value="EGW32108.1"/>
    <property type="molecule type" value="Genomic_DNA"/>
</dbReference>
<dbReference type="RefSeq" id="XP_007375384.1">
    <property type="nucleotide sequence ID" value="XM_007375322.1"/>
</dbReference>
<feature type="region of interest" description="Disordered" evidence="5">
    <location>
        <begin position="1"/>
        <end position="35"/>
    </location>
</feature>
<dbReference type="PROSITE" id="PS00893">
    <property type="entry name" value="NUDIX_BOX"/>
    <property type="match status" value="1"/>
</dbReference>
<protein>
    <submittedName>
        <fullName evidence="7">Diadenosine and Diphosphoinositol polyphosphate Phosphohydrolase</fullName>
    </submittedName>
</protein>
<accession>G3APD0</accession>
<dbReference type="Proteomes" id="UP000000709">
    <property type="component" value="Unassembled WGS sequence"/>
</dbReference>
<dbReference type="FunCoup" id="G3APD0">
    <property type="interactions" value="236"/>
</dbReference>
<keyword evidence="3 7" id="KW-0378">Hydrolase</keyword>
<gene>
    <name evidence="7" type="ORF">SPAPADRAFT_139414</name>
</gene>
<dbReference type="GO" id="GO:0006798">
    <property type="term" value="P:polyphosphate catabolic process"/>
    <property type="evidence" value="ECO:0007669"/>
    <property type="project" value="EnsemblFungi"/>
</dbReference>
<dbReference type="GO" id="GO:1901907">
    <property type="term" value="P:diadenosine pentaphosphate catabolic process"/>
    <property type="evidence" value="ECO:0007669"/>
    <property type="project" value="EnsemblFungi"/>
</dbReference>
<dbReference type="InterPro" id="IPR020084">
    <property type="entry name" value="NUDIX_hydrolase_CS"/>
</dbReference>
<dbReference type="GO" id="GO:0000298">
    <property type="term" value="F:endopolyphosphatase activity"/>
    <property type="evidence" value="ECO:0007669"/>
    <property type="project" value="EnsemblFungi"/>
</dbReference>
<dbReference type="GO" id="GO:0030643">
    <property type="term" value="P:intracellular phosphate ion homeostasis"/>
    <property type="evidence" value="ECO:0007669"/>
    <property type="project" value="EnsemblFungi"/>
</dbReference>
<dbReference type="GeneID" id="18870207"/>
<evidence type="ECO:0000256" key="3">
    <source>
        <dbReference type="ARBA" id="ARBA00022801"/>
    </source>
</evidence>
<dbReference type="GO" id="GO:0052847">
    <property type="term" value="F:inositol-1,5-bisdiphosphate-2,3,4,6-tetrakisphosphate 5-diphosphatase activity"/>
    <property type="evidence" value="ECO:0007669"/>
    <property type="project" value="EnsemblFungi"/>
</dbReference>
<evidence type="ECO:0000259" key="6">
    <source>
        <dbReference type="PROSITE" id="PS51462"/>
    </source>
</evidence>
<evidence type="ECO:0000256" key="5">
    <source>
        <dbReference type="SAM" id="MobiDB-lite"/>
    </source>
</evidence>
<dbReference type="PANTHER" id="PTHR12629:SF0">
    <property type="entry name" value="DIPHOSPHOINOSITOL-POLYPHOSPHATE DIPHOSPHATASE"/>
    <property type="match status" value="1"/>
</dbReference>
<name>G3APD0_SPAPN</name>
<proteinExistence type="predicted"/>
<dbReference type="GO" id="GO:0034432">
    <property type="term" value="F:bis(5'-adenosyl)-pentaphosphatase activity"/>
    <property type="evidence" value="ECO:0007669"/>
    <property type="project" value="EnsemblFungi"/>
</dbReference>
<dbReference type="GO" id="GO:0005634">
    <property type="term" value="C:nucleus"/>
    <property type="evidence" value="ECO:0007669"/>
    <property type="project" value="TreeGrafter"/>
</dbReference>
<dbReference type="HOGENOM" id="CLU_037162_5_3_1"/>
<evidence type="ECO:0000256" key="1">
    <source>
        <dbReference type="ARBA" id="ARBA00001946"/>
    </source>
</evidence>
<dbReference type="GO" id="GO:0046872">
    <property type="term" value="F:metal ion binding"/>
    <property type="evidence" value="ECO:0007669"/>
    <property type="project" value="UniProtKB-KW"/>
</dbReference>
<dbReference type="STRING" id="619300.G3APD0"/>
<dbReference type="Gene3D" id="3.90.79.10">
    <property type="entry name" value="Nucleoside Triphosphate Pyrophosphohydrolase"/>
    <property type="match status" value="1"/>
</dbReference>
<feature type="compositionally biased region" description="Low complexity" evidence="5">
    <location>
        <begin position="1"/>
        <end position="16"/>
    </location>
</feature>
<keyword evidence="4" id="KW-0460">Magnesium</keyword>
<dbReference type="GO" id="GO:0008796">
    <property type="term" value="F:bis(5'-nucleosyl)-tetraphosphatase activity"/>
    <property type="evidence" value="ECO:0007669"/>
    <property type="project" value="EnsemblFungi"/>
</dbReference>
<dbReference type="GO" id="GO:0034431">
    <property type="term" value="F:bis(5'-adenosyl)-hexaphosphatase activity"/>
    <property type="evidence" value="ECO:0007669"/>
    <property type="project" value="EnsemblFungi"/>
</dbReference>
<dbReference type="GO" id="GO:0071545">
    <property type="term" value="P:inositol phosphate catabolic process"/>
    <property type="evidence" value="ECO:0007669"/>
    <property type="project" value="EnsemblFungi"/>
</dbReference>
<dbReference type="CDD" id="cd04666">
    <property type="entry name" value="NUDIX_DIPP2_like_Nudt4"/>
    <property type="match status" value="1"/>
</dbReference>
<dbReference type="PROSITE" id="PS51462">
    <property type="entry name" value="NUDIX"/>
    <property type="match status" value="1"/>
</dbReference>
<dbReference type="PANTHER" id="PTHR12629">
    <property type="entry name" value="DIPHOSPHOINOSITOL POLYPHOSPHATE PHOSPHOHYDROLASE"/>
    <property type="match status" value="1"/>
</dbReference>
<dbReference type="GO" id="GO:0052846">
    <property type="term" value="F:inositol-1,5-bisdiphosphate-2,3,4,6-tetrakisphosphate 1-diphosphatase activity"/>
    <property type="evidence" value="ECO:0007669"/>
    <property type="project" value="EnsemblFungi"/>
</dbReference>
<dbReference type="GO" id="GO:0052843">
    <property type="term" value="F:inositol-1-diphosphate-2,3,4,5,6-pentakisphosphate diphosphatase activity"/>
    <property type="evidence" value="ECO:0007669"/>
    <property type="project" value="EnsemblFungi"/>
</dbReference>
<dbReference type="Pfam" id="PF00293">
    <property type="entry name" value="NUDIX"/>
    <property type="match status" value="1"/>
</dbReference>
<dbReference type="InterPro" id="IPR047198">
    <property type="entry name" value="DDP-like_NUDIX"/>
</dbReference>
<dbReference type="GO" id="GO:0005737">
    <property type="term" value="C:cytoplasm"/>
    <property type="evidence" value="ECO:0007669"/>
    <property type="project" value="TreeGrafter"/>
</dbReference>
<feature type="domain" description="Nudix hydrolase" evidence="6">
    <location>
        <begin position="40"/>
        <end position="179"/>
    </location>
</feature>
<dbReference type="eggNOG" id="KOG2839">
    <property type="taxonomic scope" value="Eukaryota"/>
</dbReference>
<dbReference type="KEGG" id="spaa:SPAPADRAFT_139414"/>
<keyword evidence="2" id="KW-0479">Metal-binding</keyword>
<dbReference type="SUPFAM" id="SSF55811">
    <property type="entry name" value="Nudix"/>
    <property type="match status" value="1"/>
</dbReference>
<dbReference type="GO" id="GO:0071543">
    <property type="term" value="P:diphosphoinositol polyphosphate metabolic process"/>
    <property type="evidence" value="ECO:0007669"/>
    <property type="project" value="TreeGrafter"/>
</dbReference>